<evidence type="ECO:0008006" key="4">
    <source>
        <dbReference type="Google" id="ProtNLM"/>
    </source>
</evidence>
<evidence type="ECO:0000256" key="1">
    <source>
        <dbReference type="ARBA" id="ARBA00006270"/>
    </source>
</evidence>
<dbReference type="GO" id="GO:0003924">
    <property type="term" value="F:GTPase activity"/>
    <property type="evidence" value="ECO:0007669"/>
    <property type="project" value="InterPro"/>
</dbReference>
<accession>A0AAW2IG46</accession>
<protein>
    <recommendedName>
        <fullName evidence="4">Rab-like protein 2A</fullName>
    </recommendedName>
</protein>
<dbReference type="Pfam" id="PF00071">
    <property type="entry name" value="Ras"/>
    <property type="match status" value="1"/>
</dbReference>
<dbReference type="SUPFAM" id="SSF52540">
    <property type="entry name" value="P-loop containing nucleoside triphosphate hydrolases"/>
    <property type="match status" value="1"/>
</dbReference>
<reference evidence="3" key="1">
    <citation type="journal article" date="2024" name="Gigascience">
        <title>Chromosome-level genome of the poultry shaft louse Menopon gallinae provides insight into the host-switching and adaptive evolution of parasitic lice.</title>
        <authorList>
            <person name="Xu Y."/>
            <person name="Ma L."/>
            <person name="Liu S."/>
            <person name="Liang Y."/>
            <person name="Liu Q."/>
            <person name="He Z."/>
            <person name="Tian L."/>
            <person name="Duan Y."/>
            <person name="Cai W."/>
            <person name="Li H."/>
            <person name="Song F."/>
        </authorList>
    </citation>
    <scope>NUCLEOTIDE SEQUENCE</scope>
    <source>
        <strain evidence="3">Cailab_2023a</strain>
    </source>
</reference>
<dbReference type="EMBL" id="JARGDH010000001">
    <property type="protein sequence ID" value="KAL0280783.1"/>
    <property type="molecule type" value="Genomic_DNA"/>
</dbReference>
<dbReference type="PRINTS" id="PR00449">
    <property type="entry name" value="RASTRNSFRMNG"/>
</dbReference>
<sequence length="201" mass="22998">MAAATTLESVDYEEKRLENSACKVKIICLGDSAVGKSKLVERFLLDGYKAQQLSTYALQLYRYETDLDGEHVVVDIWDTAGQEMFQSMHPSYYHQAHCCILIFDATRKITYKNLPNWLKELREFRPNIPVLCAANKIDANMEVTHKSFAFPQKNNLPFYYVSASDGTNVVRLFNDAIKAAVKTKKNPVDITDQIMEELERC</sequence>
<name>A0AAW2IG46_9NEOP</name>
<dbReference type="FunFam" id="3.40.50.300:FF:001656">
    <property type="entry name" value="Rab11B GTPase, putative"/>
    <property type="match status" value="1"/>
</dbReference>
<comment type="similarity">
    <text evidence="1">Belongs to the small GTPase superfamily. Rab family.</text>
</comment>
<organism evidence="3">
    <name type="scientific">Menopon gallinae</name>
    <name type="common">poultry shaft louse</name>
    <dbReference type="NCBI Taxonomy" id="328185"/>
    <lineage>
        <taxon>Eukaryota</taxon>
        <taxon>Metazoa</taxon>
        <taxon>Ecdysozoa</taxon>
        <taxon>Arthropoda</taxon>
        <taxon>Hexapoda</taxon>
        <taxon>Insecta</taxon>
        <taxon>Pterygota</taxon>
        <taxon>Neoptera</taxon>
        <taxon>Paraneoptera</taxon>
        <taxon>Psocodea</taxon>
        <taxon>Troctomorpha</taxon>
        <taxon>Phthiraptera</taxon>
        <taxon>Amblycera</taxon>
        <taxon>Menoponidae</taxon>
        <taxon>Menopon</taxon>
    </lineage>
</organism>
<evidence type="ECO:0000256" key="2">
    <source>
        <dbReference type="ARBA" id="ARBA00022741"/>
    </source>
</evidence>
<dbReference type="PANTHER" id="PTHR47978">
    <property type="match status" value="1"/>
</dbReference>
<gene>
    <name evidence="3" type="ORF">PYX00_001977</name>
</gene>
<dbReference type="SMART" id="SM00173">
    <property type="entry name" value="RAS"/>
    <property type="match status" value="1"/>
</dbReference>
<dbReference type="InterPro" id="IPR027417">
    <property type="entry name" value="P-loop_NTPase"/>
</dbReference>
<comment type="caution">
    <text evidence="3">The sequence shown here is derived from an EMBL/GenBank/DDBJ whole genome shotgun (WGS) entry which is preliminary data.</text>
</comment>
<evidence type="ECO:0000313" key="3">
    <source>
        <dbReference type="EMBL" id="KAL0280783.1"/>
    </source>
</evidence>
<dbReference type="AlphaFoldDB" id="A0AAW2IG46"/>
<keyword evidence="2" id="KW-0547">Nucleotide-binding</keyword>
<proteinExistence type="inferred from homology"/>
<dbReference type="NCBIfam" id="TIGR00231">
    <property type="entry name" value="small_GTP"/>
    <property type="match status" value="1"/>
</dbReference>
<dbReference type="SMART" id="SM00176">
    <property type="entry name" value="RAN"/>
    <property type="match status" value="1"/>
</dbReference>
<dbReference type="GO" id="GO:0005525">
    <property type="term" value="F:GTP binding"/>
    <property type="evidence" value="ECO:0007669"/>
    <property type="project" value="InterPro"/>
</dbReference>
<dbReference type="SMART" id="SM00175">
    <property type="entry name" value="RAB"/>
    <property type="match status" value="1"/>
</dbReference>
<dbReference type="Gene3D" id="3.40.50.300">
    <property type="entry name" value="P-loop containing nucleotide triphosphate hydrolases"/>
    <property type="match status" value="1"/>
</dbReference>
<dbReference type="PROSITE" id="PS51419">
    <property type="entry name" value="RAB"/>
    <property type="match status" value="1"/>
</dbReference>
<dbReference type="InterPro" id="IPR001806">
    <property type="entry name" value="Small_GTPase"/>
</dbReference>
<dbReference type="InterPro" id="IPR005225">
    <property type="entry name" value="Small_GTP-bd"/>
</dbReference>
<dbReference type="SMART" id="SM00174">
    <property type="entry name" value="RHO"/>
    <property type="match status" value="1"/>
</dbReference>